<keyword evidence="3" id="KW-1185">Reference proteome</keyword>
<dbReference type="CDD" id="cd04080">
    <property type="entry name" value="CBM6_cellulase-like"/>
    <property type="match status" value="1"/>
</dbReference>
<dbReference type="Proteomes" id="UP001378956">
    <property type="component" value="Unassembled WGS sequence"/>
</dbReference>
<evidence type="ECO:0008006" key="4">
    <source>
        <dbReference type="Google" id="ProtNLM"/>
    </source>
</evidence>
<feature type="chain" id="PRO_5045530846" description="Carbohydrate binding protein with CBM6 domain" evidence="1">
    <location>
        <begin position="23"/>
        <end position="482"/>
    </location>
</feature>
<proteinExistence type="predicted"/>
<comment type="caution">
    <text evidence="2">The sequence shown here is derived from an EMBL/GenBank/DDBJ whole genome shotgun (WGS) entry which is preliminary data.</text>
</comment>
<dbReference type="EMBL" id="JBBEUB010000001">
    <property type="protein sequence ID" value="MEJ2901239.1"/>
    <property type="molecule type" value="Genomic_DNA"/>
</dbReference>
<reference evidence="2 3" key="1">
    <citation type="submission" date="2024-03" db="EMBL/GenBank/DDBJ databases">
        <title>Sequence of Lycoming College Course Isolates.</title>
        <authorList>
            <person name="Plotts O."/>
            <person name="Newman J."/>
        </authorList>
    </citation>
    <scope>NUCLEOTIDE SEQUENCE [LARGE SCALE GENOMIC DNA]</scope>
    <source>
        <strain evidence="2 3">CJB-3</strain>
    </source>
</reference>
<dbReference type="InterPro" id="IPR008979">
    <property type="entry name" value="Galactose-bd-like_sf"/>
</dbReference>
<evidence type="ECO:0000313" key="3">
    <source>
        <dbReference type="Proteomes" id="UP001378956"/>
    </source>
</evidence>
<accession>A0ABU8NH76</accession>
<name>A0ABU8NH76_9SPHI</name>
<dbReference type="SUPFAM" id="SSF49785">
    <property type="entry name" value="Galactose-binding domain-like"/>
    <property type="match status" value="1"/>
</dbReference>
<feature type="signal peptide" evidence="1">
    <location>
        <begin position="1"/>
        <end position="22"/>
    </location>
</feature>
<dbReference type="RefSeq" id="WP_337715085.1">
    <property type="nucleotide sequence ID" value="NZ_JBBEUB010000001.1"/>
</dbReference>
<dbReference type="PROSITE" id="PS51257">
    <property type="entry name" value="PROKAR_LIPOPROTEIN"/>
    <property type="match status" value="1"/>
</dbReference>
<dbReference type="Gene3D" id="2.60.120.260">
    <property type="entry name" value="Galactose-binding domain-like"/>
    <property type="match status" value="1"/>
</dbReference>
<evidence type="ECO:0000256" key="1">
    <source>
        <dbReference type="SAM" id="SignalP"/>
    </source>
</evidence>
<organism evidence="2 3">
    <name type="scientific">Pedobacter panaciterrae</name>
    <dbReference type="NCBI Taxonomy" id="363849"/>
    <lineage>
        <taxon>Bacteria</taxon>
        <taxon>Pseudomonadati</taxon>
        <taxon>Bacteroidota</taxon>
        <taxon>Sphingobacteriia</taxon>
        <taxon>Sphingobacteriales</taxon>
        <taxon>Sphingobacteriaceae</taxon>
        <taxon>Pedobacter</taxon>
    </lineage>
</organism>
<sequence>MKRIFTTVHLCLLAITAMLMMSCEKEKLSGVLAKETAANVKLSVENRIDIGSGENFTLNNDELIIPVTINLSGASGTAFNVQATSNLDTIATLVGSGTLPAGTIALAEQTFNFPPVIDFAYGIKSTTFNLAVSRSFVERNHSKLLALAIKISAPSKGNAIEANKNAIIVVINAAEAIAAEDVHYISFASAGSPYLVPNGTNYAIGTQDLTIPLNLALAGLAGSDFTVDVVPNDALVTALINNGTLKNTVVLSSGSYALTNPKVKFAPNENSAKLELTARISELLKNTKKKVAIGLLLRNPSKFQLDETKKSIVVVIDPDHFRPYNGTPFLIKGAIGAVSDMIPAAQYDFGGEGIAFHDTGGKDGVGDYRPNDNVDVGDYTPRSVVGWTSDGEWLTYTVNVEENGEYELNSLIGAPGDNGRYSVFFDDVNITGILASAKTPGSYGDQQPNRTTVQLTKGRHIMKFYMNVGAYDVRGWIFTRKK</sequence>
<evidence type="ECO:0000313" key="2">
    <source>
        <dbReference type="EMBL" id="MEJ2901239.1"/>
    </source>
</evidence>
<gene>
    <name evidence="2" type="ORF">WAE58_02310</name>
</gene>
<keyword evidence="1" id="KW-0732">Signal</keyword>
<protein>
    <recommendedName>
        <fullName evidence="4">Carbohydrate binding protein with CBM6 domain</fullName>
    </recommendedName>
</protein>